<evidence type="ECO:0000259" key="16">
    <source>
        <dbReference type="PROSITE" id="PS51839"/>
    </source>
</evidence>
<dbReference type="Pfam" id="PF12838">
    <property type="entry name" value="Fer4_7"/>
    <property type="match status" value="1"/>
</dbReference>
<dbReference type="InterPro" id="IPR000283">
    <property type="entry name" value="NADH_UbQ_OxRdtase_75kDa_su_CS"/>
</dbReference>
<feature type="domain" description="4Fe-4S His(Cys)3-ligated-type" evidence="16">
    <location>
        <begin position="78"/>
        <end position="117"/>
    </location>
</feature>
<dbReference type="Gene3D" id="4.10.260.20">
    <property type="entry name" value="Iron hydrogenase, small subunit"/>
    <property type="match status" value="1"/>
</dbReference>
<evidence type="ECO:0000313" key="18">
    <source>
        <dbReference type="Proteomes" id="UP000824024"/>
    </source>
</evidence>
<dbReference type="PROSITE" id="PS00198">
    <property type="entry name" value="4FE4S_FER_1"/>
    <property type="match status" value="1"/>
</dbReference>
<dbReference type="Pfam" id="PF02906">
    <property type="entry name" value="Fe_hyd_lg_C"/>
    <property type="match status" value="1"/>
</dbReference>
<dbReference type="InterPro" id="IPR013352">
    <property type="entry name" value="Fe_hydrogenase_subset"/>
</dbReference>
<comment type="subcellular location">
    <subcellularLocation>
        <location evidence="2">Membrane</location>
    </subcellularLocation>
</comment>
<keyword evidence="7" id="KW-0677">Repeat</keyword>
<evidence type="ECO:0000256" key="8">
    <source>
        <dbReference type="ARBA" id="ARBA00022967"/>
    </source>
</evidence>
<comment type="similarity">
    <text evidence="3">Belongs to the complex I 75 kDa subunit family.</text>
</comment>
<evidence type="ECO:0000256" key="2">
    <source>
        <dbReference type="ARBA" id="ARBA00004370"/>
    </source>
</evidence>
<reference evidence="17" key="2">
    <citation type="submission" date="2021-04" db="EMBL/GenBank/DDBJ databases">
        <authorList>
            <person name="Gilroy R."/>
        </authorList>
    </citation>
    <scope>NUCLEOTIDE SEQUENCE</scope>
    <source>
        <strain evidence="17">CHK192-9172</strain>
    </source>
</reference>
<dbReference type="InterPro" id="IPR017900">
    <property type="entry name" value="4Fe4S_Fe_S_CS"/>
</dbReference>
<dbReference type="SMART" id="SM00929">
    <property type="entry name" value="NADH-G_4Fe-4S_3"/>
    <property type="match status" value="1"/>
</dbReference>
<dbReference type="Proteomes" id="UP000824024">
    <property type="component" value="Unassembled WGS sequence"/>
</dbReference>
<dbReference type="Gene3D" id="3.30.70.20">
    <property type="match status" value="1"/>
</dbReference>
<dbReference type="PROSITE" id="PS51839">
    <property type="entry name" value="4FE4S_HC3"/>
    <property type="match status" value="1"/>
</dbReference>
<dbReference type="InterPro" id="IPR004108">
    <property type="entry name" value="Fe_hydrogenase_lsu_C"/>
</dbReference>
<dbReference type="NCBIfam" id="NF040763">
    <property type="entry name" value="FeFe_hydrog_A6"/>
    <property type="match status" value="1"/>
</dbReference>
<dbReference type="PROSITE" id="PS00641">
    <property type="entry name" value="COMPLEX1_75K_1"/>
    <property type="match status" value="1"/>
</dbReference>
<dbReference type="InterPro" id="IPR017896">
    <property type="entry name" value="4Fe4S_Fe-S-bd"/>
</dbReference>
<dbReference type="GO" id="GO:0005506">
    <property type="term" value="F:iron ion binding"/>
    <property type="evidence" value="ECO:0007669"/>
    <property type="project" value="InterPro"/>
</dbReference>
<dbReference type="InterPro" id="IPR003149">
    <property type="entry name" value="Fe_hydrogenase_ssu"/>
</dbReference>
<dbReference type="SUPFAM" id="SSF54292">
    <property type="entry name" value="2Fe-2S ferredoxin-like"/>
    <property type="match status" value="1"/>
</dbReference>
<feature type="domain" description="4Fe-4S ferredoxin-type" evidence="15">
    <location>
        <begin position="180"/>
        <end position="208"/>
    </location>
</feature>
<dbReference type="GO" id="GO:0008137">
    <property type="term" value="F:NADH dehydrogenase (ubiquinone) activity"/>
    <property type="evidence" value="ECO:0007669"/>
    <property type="project" value="InterPro"/>
</dbReference>
<dbReference type="GO" id="GO:0008901">
    <property type="term" value="F:ferredoxin hydrogenase activity"/>
    <property type="evidence" value="ECO:0007669"/>
    <property type="project" value="InterPro"/>
</dbReference>
<reference evidence="17" key="1">
    <citation type="journal article" date="2021" name="PeerJ">
        <title>Extensive microbial diversity within the chicken gut microbiome revealed by metagenomics and culture.</title>
        <authorList>
            <person name="Gilroy R."/>
            <person name="Ravi A."/>
            <person name="Getino M."/>
            <person name="Pursley I."/>
            <person name="Horton D.L."/>
            <person name="Alikhan N.F."/>
            <person name="Baker D."/>
            <person name="Gharbi K."/>
            <person name="Hall N."/>
            <person name="Watson M."/>
            <person name="Adriaenssens E.M."/>
            <person name="Foster-Nyarko E."/>
            <person name="Jarju S."/>
            <person name="Secka A."/>
            <person name="Antonio M."/>
            <person name="Oren A."/>
            <person name="Chaudhuri R.R."/>
            <person name="La Ragione R."/>
            <person name="Hildebrand F."/>
            <person name="Pallen M.J."/>
        </authorList>
    </citation>
    <scope>NUCLEOTIDE SEQUENCE</scope>
    <source>
        <strain evidence="17">CHK192-9172</strain>
    </source>
</reference>
<evidence type="ECO:0000256" key="13">
    <source>
        <dbReference type="ARBA" id="ARBA00034078"/>
    </source>
</evidence>
<keyword evidence="12" id="KW-0472">Membrane</keyword>
<dbReference type="SUPFAM" id="SSF54862">
    <property type="entry name" value="4Fe-4S ferredoxins"/>
    <property type="match status" value="1"/>
</dbReference>
<dbReference type="Pfam" id="PF02256">
    <property type="entry name" value="Fe_hyd_SSU"/>
    <property type="match status" value="1"/>
</dbReference>
<evidence type="ECO:0000256" key="9">
    <source>
        <dbReference type="ARBA" id="ARBA00023004"/>
    </source>
</evidence>
<dbReference type="EMBL" id="DXCH01000060">
    <property type="protein sequence ID" value="HIZ06760.1"/>
    <property type="molecule type" value="Genomic_DNA"/>
</dbReference>
<name>A0A9D2IF59_9FIRM</name>
<dbReference type="GO" id="GO:0016020">
    <property type="term" value="C:membrane"/>
    <property type="evidence" value="ECO:0007669"/>
    <property type="project" value="UniProtKB-SubCell"/>
</dbReference>
<dbReference type="FunFam" id="3.30.70.20:FF:000035">
    <property type="entry name" value="Iron hydrogenase 1"/>
    <property type="match status" value="1"/>
</dbReference>
<proteinExistence type="inferred from homology"/>
<dbReference type="PROSITE" id="PS51379">
    <property type="entry name" value="4FE4S_FER_2"/>
    <property type="match status" value="2"/>
</dbReference>
<evidence type="ECO:0000256" key="5">
    <source>
        <dbReference type="ARBA" id="ARBA00022714"/>
    </source>
</evidence>
<evidence type="ECO:0000259" key="14">
    <source>
        <dbReference type="PROSITE" id="PS51085"/>
    </source>
</evidence>
<dbReference type="PANTHER" id="PTHR11615">
    <property type="entry name" value="NITRATE, FORMATE, IRON DEHYDROGENASE"/>
    <property type="match status" value="1"/>
</dbReference>
<dbReference type="Pfam" id="PF13510">
    <property type="entry name" value="Fer2_4"/>
    <property type="match status" value="1"/>
</dbReference>
<comment type="caution">
    <text evidence="17">The sequence shown here is derived from an EMBL/GenBank/DDBJ whole genome shotgun (WGS) entry which is preliminary data.</text>
</comment>
<comment type="cofactor">
    <cofactor evidence="1">
        <name>[4Fe-4S] cluster</name>
        <dbReference type="ChEBI" id="CHEBI:49883"/>
    </cofactor>
</comment>
<dbReference type="InterPro" id="IPR001041">
    <property type="entry name" value="2Fe-2S_ferredoxin-type"/>
</dbReference>
<dbReference type="InterPro" id="IPR019574">
    <property type="entry name" value="NADH_UbQ_OxRdtase_Gsu_4Fe4S-bd"/>
</dbReference>
<gene>
    <name evidence="17" type="ORF">IAA08_02350</name>
</gene>
<protein>
    <submittedName>
        <fullName evidence="17">[FeFe] hydrogenase, group A</fullName>
    </submittedName>
</protein>
<keyword evidence="6" id="KW-0479">Metal-binding</keyword>
<dbReference type="InterPro" id="IPR050340">
    <property type="entry name" value="Cytosolic_Fe-S_CAF"/>
</dbReference>
<dbReference type="GO" id="GO:0042773">
    <property type="term" value="P:ATP synthesis coupled electron transport"/>
    <property type="evidence" value="ECO:0007669"/>
    <property type="project" value="InterPro"/>
</dbReference>
<keyword evidence="4" id="KW-0004">4Fe-4S</keyword>
<dbReference type="Pfam" id="PF10588">
    <property type="entry name" value="NADH-G_4Fe-4S_3"/>
    <property type="match status" value="1"/>
</dbReference>
<dbReference type="GO" id="GO:0051539">
    <property type="term" value="F:4 iron, 4 sulfur cluster binding"/>
    <property type="evidence" value="ECO:0007669"/>
    <property type="project" value="UniProtKB-KW"/>
</dbReference>
<evidence type="ECO:0000256" key="6">
    <source>
        <dbReference type="ARBA" id="ARBA00022723"/>
    </source>
</evidence>
<dbReference type="NCBIfam" id="TIGR02512">
    <property type="entry name" value="FeFe_hydrog_A"/>
    <property type="match status" value="1"/>
</dbReference>
<evidence type="ECO:0000256" key="7">
    <source>
        <dbReference type="ARBA" id="ARBA00022737"/>
    </source>
</evidence>
<dbReference type="SMART" id="SM00902">
    <property type="entry name" value="Fe_hyd_SSU"/>
    <property type="match status" value="1"/>
</dbReference>
<dbReference type="PROSITE" id="PS51085">
    <property type="entry name" value="2FE2S_FER_2"/>
    <property type="match status" value="1"/>
</dbReference>
<keyword evidence="8" id="KW-1278">Translocase</keyword>
<dbReference type="Gene3D" id="3.40.50.1780">
    <property type="match status" value="1"/>
</dbReference>
<dbReference type="AlphaFoldDB" id="A0A9D2IF59"/>
<dbReference type="FunFam" id="3.10.20.740:FF:000004">
    <property type="entry name" value="NADH-quinone oxidoreductase"/>
    <property type="match status" value="1"/>
</dbReference>
<evidence type="ECO:0000256" key="3">
    <source>
        <dbReference type="ARBA" id="ARBA00005404"/>
    </source>
</evidence>
<feature type="domain" description="2Fe-2S ferredoxin-type" evidence="14">
    <location>
        <begin position="1"/>
        <end position="78"/>
    </location>
</feature>
<organism evidence="17 18">
    <name type="scientific">Candidatus Eubacterium avistercoris</name>
    <dbReference type="NCBI Taxonomy" id="2838567"/>
    <lineage>
        <taxon>Bacteria</taxon>
        <taxon>Bacillati</taxon>
        <taxon>Bacillota</taxon>
        <taxon>Clostridia</taxon>
        <taxon>Eubacteriales</taxon>
        <taxon>Eubacteriaceae</taxon>
        <taxon>Eubacterium</taxon>
    </lineage>
</organism>
<keyword evidence="5" id="KW-0001">2Fe-2S</keyword>
<dbReference type="InterPro" id="IPR036010">
    <property type="entry name" value="2Fe-2S_ferredoxin-like_sf"/>
</dbReference>
<accession>A0A9D2IF59</accession>
<evidence type="ECO:0000259" key="15">
    <source>
        <dbReference type="PROSITE" id="PS51379"/>
    </source>
</evidence>
<keyword evidence="10" id="KW-0411">Iron-sulfur</keyword>
<dbReference type="Gene3D" id="3.10.20.740">
    <property type="match status" value="1"/>
</dbReference>
<evidence type="ECO:0000256" key="10">
    <source>
        <dbReference type="ARBA" id="ARBA00023014"/>
    </source>
</evidence>
<dbReference type="InterPro" id="IPR049830">
    <property type="entry name" value="HndD"/>
</dbReference>
<dbReference type="CDD" id="cd00207">
    <property type="entry name" value="fer2"/>
    <property type="match status" value="1"/>
</dbReference>
<feature type="domain" description="4Fe-4S ferredoxin-type" evidence="15">
    <location>
        <begin position="136"/>
        <end position="166"/>
    </location>
</feature>
<evidence type="ECO:0000256" key="12">
    <source>
        <dbReference type="ARBA" id="ARBA00023136"/>
    </source>
</evidence>
<evidence type="ECO:0000256" key="4">
    <source>
        <dbReference type="ARBA" id="ARBA00022485"/>
    </source>
</evidence>
<keyword evidence="9" id="KW-0408">Iron</keyword>
<dbReference type="GO" id="GO:0051537">
    <property type="term" value="F:2 iron, 2 sulfur cluster binding"/>
    <property type="evidence" value="ECO:0007669"/>
    <property type="project" value="UniProtKB-KW"/>
</dbReference>
<comment type="cofactor">
    <cofactor evidence="13">
        <name>[2Fe-2S] cluster</name>
        <dbReference type="ChEBI" id="CHEBI:190135"/>
    </cofactor>
</comment>
<evidence type="ECO:0000313" key="17">
    <source>
        <dbReference type="EMBL" id="HIZ06760.1"/>
    </source>
</evidence>
<evidence type="ECO:0000256" key="11">
    <source>
        <dbReference type="ARBA" id="ARBA00023027"/>
    </source>
</evidence>
<dbReference type="Gene3D" id="3.40.950.10">
    <property type="entry name" value="Fe-only Hydrogenase (Larger Subunit), Chain L, domain 3"/>
    <property type="match status" value="1"/>
</dbReference>
<evidence type="ECO:0000256" key="1">
    <source>
        <dbReference type="ARBA" id="ARBA00001966"/>
    </source>
</evidence>
<sequence>MVNLTINNKKVQVPEGTTILTAAATVGIKIPTLCYLKEINEIGACRVCCVEVEGKETLVASCNTKVEEGMVIYTNSQKAQYARRMNVQFILSQHDYRCAACQRNGNCTLQQIASDLNINDVPFEQDYSEFDWPEDFPLIRDASKCIKCMRCVQICDKVQSLNIWDVVNTGKRTNVDVSRMRKITDADCSVCGQCITHCPTGALHERDDIQKVMDAVHDPDKIVVVQIAPAVRAAWGEGLGLPASMATEKRMAAAVRAVGVDYVFDTNFSADLTIMEEGNEFLERMAHKDQYQWPMFTSCCPGWVRFLKSQYPEMTSQLSTAKSPQQMFGAVAKSYYAQILDVDPSRIFSVSIMPCTAKKAECELPVMNDAGAGQDVDVSLTTRELDRMLKAELISPALLPEEEFDMPLGVGTGAGVIFGATGGVMEAALRTAYFVVNKENPDPDAFQAVRGMDGIKEVTVEIGGIPVRAAVVSGLGNSRKLIEKIKAGEAEYDFVEVMACPGGCAGGGGQPITDGVELADVRGARLYELDKNNPLRFSHENPSVQALYRDFMGKPLSHKAHELLHTDHEAWDMPKAK</sequence>
<dbReference type="InterPro" id="IPR009016">
    <property type="entry name" value="Fe_hydrogenase"/>
</dbReference>
<dbReference type="InterPro" id="IPR036991">
    <property type="entry name" value="Fe_hydrogenase_ssu_sf"/>
</dbReference>
<dbReference type="SUPFAM" id="SSF53920">
    <property type="entry name" value="Fe-only hydrogenase"/>
    <property type="match status" value="1"/>
</dbReference>
<keyword evidence="11" id="KW-0520">NAD</keyword>